<protein>
    <submittedName>
        <fullName evidence="3">Phosphatase PAP2 family protein</fullName>
    </submittedName>
</protein>
<dbReference type="PANTHER" id="PTHR14969:SF13">
    <property type="entry name" value="AT30094P"/>
    <property type="match status" value="1"/>
</dbReference>
<dbReference type="EMBL" id="JACJVQ010000019">
    <property type="protein sequence ID" value="MBB6637011.1"/>
    <property type="molecule type" value="Genomic_DNA"/>
</dbReference>
<dbReference type="CDD" id="cd03392">
    <property type="entry name" value="PAP2_like_2"/>
    <property type="match status" value="1"/>
</dbReference>
<dbReference type="Pfam" id="PF01569">
    <property type="entry name" value="PAP2"/>
    <property type="match status" value="1"/>
</dbReference>
<dbReference type="SMART" id="SM00014">
    <property type="entry name" value="acidPPc"/>
    <property type="match status" value="1"/>
</dbReference>
<keyword evidence="4" id="KW-1185">Reference proteome</keyword>
<comment type="caution">
    <text evidence="3">The sequence shown here is derived from an EMBL/GenBank/DDBJ whole genome shotgun (WGS) entry which is preliminary data.</text>
</comment>
<evidence type="ECO:0000259" key="2">
    <source>
        <dbReference type="SMART" id="SM00014"/>
    </source>
</evidence>
<reference evidence="3 4" key="1">
    <citation type="submission" date="2020-08" db="EMBL/GenBank/DDBJ databases">
        <title>Cohnella phylogeny.</title>
        <authorList>
            <person name="Dunlap C."/>
        </authorList>
    </citation>
    <scope>NUCLEOTIDE SEQUENCE [LARGE SCALE GENOMIC DNA]</scope>
    <source>
        <strain evidence="3 4">DSM 25241</strain>
    </source>
</reference>
<feature type="transmembrane region" description="Helical" evidence="1">
    <location>
        <begin position="80"/>
        <end position="97"/>
    </location>
</feature>
<name>A0A841T762_9BACL</name>
<dbReference type="InterPro" id="IPR000326">
    <property type="entry name" value="PAP2/HPO"/>
</dbReference>
<gene>
    <name evidence="3" type="ORF">H7B67_23020</name>
</gene>
<dbReference type="Gene3D" id="1.20.144.10">
    <property type="entry name" value="Phosphatidic acid phosphatase type 2/haloperoxidase"/>
    <property type="match status" value="2"/>
</dbReference>
<proteinExistence type="predicted"/>
<dbReference type="RefSeq" id="WP_185122202.1">
    <property type="nucleotide sequence ID" value="NZ_JACJVQ010000019.1"/>
</dbReference>
<feature type="transmembrane region" description="Helical" evidence="1">
    <location>
        <begin position="151"/>
        <end position="171"/>
    </location>
</feature>
<dbReference type="AlphaFoldDB" id="A0A841T762"/>
<keyword evidence="1" id="KW-0472">Membrane</keyword>
<feature type="transmembrane region" description="Helical" evidence="1">
    <location>
        <begin position="50"/>
        <end position="73"/>
    </location>
</feature>
<sequence length="218" mass="24202">MRTACVLSLAAFLLMAVFVGTDSATGFDEPIIETVQGWESSGLTSFMETMSTIGSTLYTVIIALILLSLMAFFLGHRKELVLFVAALGGSTILNNVMKPLFERDRPTIHRLVEEEGFSFPSGHAMASFTLAVITAYLLWKHVSHPILRSALLVLAAAWFLLMGTSRIYLGVHYPSDILAGFLLSAFWVSLMILAFRGWIGRSLRESPTYEYSLRNLDR</sequence>
<keyword evidence="1" id="KW-0812">Transmembrane</keyword>
<evidence type="ECO:0000256" key="1">
    <source>
        <dbReference type="SAM" id="Phobius"/>
    </source>
</evidence>
<dbReference type="InterPro" id="IPR036938">
    <property type="entry name" value="PAP2/HPO_sf"/>
</dbReference>
<feature type="transmembrane region" description="Helical" evidence="1">
    <location>
        <begin position="177"/>
        <end position="199"/>
    </location>
</feature>
<accession>A0A841T762</accession>
<keyword evidence="1" id="KW-1133">Transmembrane helix</keyword>
<evidence type="ECO:0000313" key="3">
    <source>
        <dbReference type="EMBL" id="MBB6637011.1"/>
    </source>
</evidence>
<evidence type="ECO:0000313" key="4">
    <source>
        <dbReference type="Proteomes" id="UP000535838"/>
    </source>
</evidence>
<dbReference type="PANTHER" id="PTHR14969">
    <property type="entry name" value="SPHINGOSINE-1-PHOSPHATE PHOSPHOHYDROLASE"/>
    <property type="match status" value="1"/>
</dbReference>
<dbReference type="Proteomes" id="UP000535838">
    <property type="component" value="Unassembled WGS sequence"/>
</dbReference>
<dbReference type="SUPFAM" id="SSF48317">
    <property type="entry name" value="Acid phosphatase/Vanadium-dependent haloperoxidase"/>
    <property type="match status" value="1"/>
</dbReference>
<organism evidence="3 4">
    <name type="scientific">Cohnella thailandensis</name>
    <dbReference type="NCBI Taxonomy" id="557557"/>
    <lineage>
        <taxon>Bacteria</taxon>
        <taxon>Bacillati</taxon>
        <taxon>Bacillota</taxon>
        <taxon>Bacilli</taxon>
        <taxon>Bacillales</taxon>
        <taxon>Paenibacillaceae</taxon>
        <taxon>Cohnella</taxon>
    </lineage>
</organism>
<feature type="domain" description="Phosphatidic acid phosphatase type 2/haloperoxidase" evidence="2">
    <location>
        <begin position="80"/>
        <end position="192"/>
    </location>
</feature>
<feature type="transmembrane region" description="Helical" evidence="1">
    <location>
        <begin position="117"/>
        <end position="139"/>
    </location>
</feature>